<protein>
    <submittedName>
        <fullName evidence="1">Uncharacterized protein</fullName>
    </submittedName>
</protein>
<dbReference type="EMBL" id="JACNIG010000423">
    <property type="protein sequence ID" value="MBC8434362.1"/>
    <property type="molecule type" value="Genomic_DNA"/>
</dbReference>
<comment type="caution">
    <text evidence="1">The sequence shown here is derived from an EMBL/GenBank/DDBJ whole genome shotgun (WGS) entry which is preliminary data.</text>
</comment>
<proteinExistence type="predicted"/>
<organism evidence="1 2">
    <name type="scientific">Candidatus Desulfatibia vada</name>
    <dbReference type="NCBI Taxonomy" id="2841696"/>
    <lineage>
        <taxon>Bacteria</taxon>
        <taxon>Pseudomonadati</taxon>
        <taxon>Thermodesulfobacteriota</taxon>
        <taxon>Desulfobacteria</taxon>
        <taxon>Desulfobacterales</taxon>
        <taxon>Desulfobacterales incertae sedis</taxon>
        <taxon>Candidatus Desulfatibia</taxon>
    </lineage>
</organism>
<sequence length="55" mass="6306">MNSQRVIPDAKLLAGSTKDKFPVVLDGGKTIIFISDKTKEQETILRYKYRSYIKT</sequence>
<name>A0A8J6TWJ0_9BACT</name>
<gene>
    <name evidence="1" type="ORF">H8D96_20835</name>
</gene>
<dbReference type="Proteomes" id="UP000605201">
    <property type="component" value="Unassembled WGS sequence"/>
</dbReference>
<evidence type="ECO:0000313" key="1">
    <source>
        <dbReference type="EMBL" id="MBC8434362.1"/>
    </source>
</evidence>
<accession>A0A8J6TWJ0</accession>
<reference evidence="1 2" key="1">
    <citation type="submission" date="2020-08" db="EMBL/GenBank/DDBJ databases">
        <title>Bridging the membrane lipid divide: bacteria of the FCB group superphylum have the potential to synthesize archaeal ether lipids.</title>
        <authorList>
            <person name="Villanueva L."/>
            <person name="Von Meijenfeldt F.A.B."/>
            <person name="Westbye A.B."/>
            <person name="Yadav S."/>
            <person name="Hopmans E.C."/>
            <person name="Dutilh B.E."/>
            <person name="Sinninghe Damste J.S."/>
        </authorList>
    </citation>
    <scope>NUCLEOTIDE SEQUENCE [LARGE SCALE GENOMIC DNA]</scope>
    <source>
        <strain evidence="1">NIOZ-UU17</strain>
    </source>
</reference>
<dbReference type="AlphaFoldDB" id="A0A8J6TWJ0"/>
<evidence type="ECO:0000313" key="2">
    <source>
        <dbReference type="Proteomes" id="UP000605201"/>
    </source>
</evidence>